<sequence>MMRVLLSSFVIGAASLCFPDGIPESERKELVNGDERYPVGLWIHDYAAQYATAELVAILVQEKVGYKLEKLGLGQLTPDAFFALAGCTRPTDSIDRGCSPDMITRAHISVEGWTGGYSRTWDQVQQDYPQTAPRNLGSMGYNGAVTLYIAGSVQDCGYQAEGISLDFYRDYNLSWRNPAKYFTKPQEINTSKLLACSQTTLMYVPEMKNYLEMTGDEEGVTHQGNGDVIGRCFDGHFWYAPACRANSSGCIPVITGGTGWSLNEMMQKGTLLSIPLATAVGKTWSEYTSLPAEYSVIFYWWVPDPSFLRLDAIPIRFPPFSRREWEKEMKRSEAELMSIDKYISQDLAVLAPDIERFMSAYALDIKDVEEIMSKKLDSGKPYFDVACDWLHANAERWQKWLPDKTKCFARYGLYNVKEEKFVDSRANPDNLKCEVCSPGSYSEPMKDLNGSTYVCQSCPQGSYQVSEAATQCDLCLKGEYQDDTGSSSCKRCGFGRYQDTLGQSSCKACPNETTTVGFGSLAISECGCLATTIAAGSNSSEGLFQCQPCPVGLECPLSSSIETLQRQEAALGAEYVPRVLEGYFADPTDPLVIYKCQPSTYCPGGKPGECAGGLSGKPCSTCSHGQTWTGEKCDDCRDEAIFIWAGILLLGTLLLFRAYNFVDSRALAEVSPVQACMIATSMTINVIQMIAVFGLMSVTWTPLLASTSSSLSFVLLDLDQLGASCVTGSGNLVRFLASGALFPAAALAILGRWALSRCLVRWALRCRYFEVTEWKLYKTVNFAGTLTQVGFATLSAWSLKPLMCYRHPNGSYSLLNYPGAFCGEAEQITMAIFGTALMAIFVVGFLCLCMFASWKLPTWSADGRFELVQSFTFLTSKFRLNTWWFGIALLLRGMCLSITVVLGTNQPEVQVALARVTLLIYLCSMVLVWPWKARALNLADTVLNSCLLLLVSQTVNVSETFSAVILIFILLSVASLGILCLLNLAISGKNLFNLGLNHDAAKISLALKDCAEELLEIEACRLDEKLRKLNHYDIEVIKETITLISTEILVDTHHSFNTRMHFKAATRHGTTQFDAHVEASHEDLEPENEEVTLEMRIGLVDLGPTVAETL</sequence>
<proteinExistence type="predicted"/>
<reference evidence="5 6" key="1">
    <citation type="submission" date="2024-02" db="EMBL/GenBank/DDBJ databases">
        <authorList>
            <person name="Chen Y."/>
            <person name="Shah S."/>
            <person name="Dougan E. K."/>
            <person name="Thang M."/>
            <person name="Chan C."/>
        </authorList>
    </citation>
    <scope>NUCLEOTIDE SEQUENCE [LARGE SCALE GENOMIC DNA]</scope>
</reference>
<name>A0ABP0MBG3_9DINO</name>
<dbReference type="EMBL" id="CAXAMM010020868">
    <property type="protein sequence ID" value="CAK9048823.1"/>
    <property type="molecule type" value="Genomic_DNA"/>
</dbReference>
<feature type="domain" description="TRP C-terminal" evidence="3">
    <location>
        <begin position="867"/>
        <end position="982"/>
    </location>
</feature>
<dbReference type="SUPFAM" id="SSF57184">
    <property type="entry name" value="Growth factor receptor domain"/>
    <property type="match status" value="1"/>
</dbReference>
<keyword evidence="1" id="KW-0472">Membrane</keyword>
<organism evidence="5 6">
    <name type="scientific">Durusdinium trenchii</name>
    <dbReference type="NCBI Taxonomy" id="1381693"/>
    <lineage>
        <taxon>Eukaryota</taxon>
        <taxon>Sar</taxon>
        <taxon>Alveolata</taxon>
        <taxon>Dinophyceae</taxon>
        <taxon>Suessiales</taxon>
        <taxon>Symbiodiniaceae</taxon>
        <taxon>Durusdinium</taxon>
    </lineage>
</organism>
<keyword evidence="6" id="KW-1185">Reference proteome</keyword>
<dbReference type="Gene3D" id="3.40.190.10">
    <property type="entry name" value="Periplasmic binding protein-like II"/>
    <property type="match status" value="1"/>
</dbReference>
<dbReference type="PANTHER" id="PTHR46967:SF1">
    <property type="entry name" value="KERATIN-ASSOCIATED PROTEIN 16-1-LIKE"/>
    <property type="match status" value="1"/>
</dbReference>
<dbReference type="Pfam" id="PF07699">
    <property type="entry name" value="Ephrin_rec_like"/>
    <property type="match status" value="1"/>
</dbReference>
<comment type="caution">
    <text evidence="5">The sequence shown here is derived from an EMBL/GenBank/DDBJ whole genome shotgun (WGS) entry which is preliminary data.</text>
</comment>
<accession>A0ABP0MBG3</accession>
<keyword evidence="1" id="KW-0812">Transmembrane</keyword>
<dbReference type="Proteomes" id="UP001642464">
    <property type="component" value="Unassembled WGS sequence"/>
</dbReference>
<protein>
    <submittedName>
        <fullName evidence="5">EGF and pentraxin domain-containing protein 1 (CCP module-containing protein 22) (Polydom) (Selectin-like osteoblast-derived protein) (SEL-OB) (Serologically defined breast cancer antigen NY-BR-38)</fullName>
    </submittedName>
</protein>
<dbReference type="PANTHER" id="PTHR46967">
    <property type="entry name" value="INSULIN-LIKE GROWTH FACTOR BINDING PROTEIN,N-TERMINAL"/>
    <property type="match status" value="1"/>
</dbReference>
<feature type="domain" description="Tyrosine-protein kinase ephrin type A/B receptor-like" evidence="4">
    <location>
        <begin position="478"/>
        <end position="526"/>
    </location>
</feature>
<gene>
    <name evidence="5" type="ORF">SCF082_LOCUS27140</name>
</gene>
<keyword evidence="1" id="KW-1133">Transmembrane helix</keyword>
<evidence type="ECO:0000259" key="3">
    <source>
        <dbReference type="Pfam" id="PF06011"/>
    </source>
</evidence>
<evidence type="ECO:0000313" key="5">
    <source>
        <dbReference type="EMBL" id="CAK9048823.1"/>
    </source>
</evidence>
<dbReference type="InterPro" id="IPR011641">
    <property type="entry name" value="Tyr-kin_ephrin_A/B_rcpt-like"/>
</dbReference>
<dbReference type="Gene3D" id="2.10.50.10">
    <property type="entry name" value="Tumor Necrosis Factor Receptor, subunit A, domain 2"/>
    <property type="match status" value="2"/>
</dbReference>
<feature type="chain" id="PRO_5046020747" evidence="2">
    <location>
        <begin position="16"/>
        <end position="1110"/>
    </location>
</feature>
<dbReference type="Pfam" id="PF06011">
    <property type="entry name" value="TRP"/>
    <property type="match status" value="1"/>
</dbReference>
<evidence type="ECO:0000259" key="4">
    <source>
        <dbReference type="Pfam" id="PF07699"/>
    </source>
</evidence>
<feature type="transmembrane region" description="Helical" evidence="1">
    <location>
        <begin position="828"/>
        <end position="854"/>
    </location>
</feature>
<keyword evidence="2" id="KW-0732">Signal</keyword>
<dbReference type="SUPFAM" id="SSF53850">
    <property type="entry name" value="Periplasmic binding protein-like II"/>
    <property type="match status" value="1"/>
</dbReference>
<feature type="transmembrane region" description="Helical" evidence="1">
    <location>
        <begin position="683"/>
        <end position="705"/>
    </location>
</feature>
<feature type="transmembrane region" description="Helical" evidence="1">
    <location>
        <begin position="883"/>
        <end position="903"/>
    </location>
</feature>
<feature type="signal peptide" evidence="2">
    <location>
        <begin position="1"/>
        <end position="15"/>
    </location>
</feature>
<feature type="transmembrane region" description="Helical" evidence="1">
    <location>
        <begin position="909"/>
        <end position="929"/>
    </location>
</feature>
<evidence type="ECO:0000256" key="2">
    <source>
        <dbReference type="SAM" id="SignalP"/>
    </source>
</evidence>
<evidence type="ECO:0000256" key="1">
    <source>
        <dbReference type="SAM" id="Phobius"/>
    </source>
</evidence>
<dbReference type="InterPro" id="IPR009030">
    <property type="entry name" value="Growth_fac_rcpt_cys_sf"/>
</dbReference>
<feature type="transmembrane region" description="Helical" evidence="1">
    <location>
        <begin position="641"/>
        <end position="662"/>
    </location>
</feature>
<dbReference type="Gene3D" id="3.40.190.100">
    <property type="entry name" value="Glycine betaine-binding periplasmic protein, domain 2"/>
    <property type="match status" value="1"/>
</dbReference>
<feature type="transmembrane region" description="Helical" evidence="1">
    <location>
        <begin position="735"/>
        <end position="755"/>
    </location>
</feature>
<feature type="transmembrane region" description="Helical" evidence="1">
    <location>
        <begin position="961"/>
        <end position="986"/>
    </location>
</feature>
<dbReference type="InterPro" id="IPR010308">
    <property type="entry name" value="TRP_C"/>
</dbReference>
<dbReference type="SMART" id="SM01411">
    <property type="entry name" value="Ephrin_rec_like"/>
    <property type="match status" value="2"/>
</dbReference>
<evidence type="ECO:0000313" key="6">
    <source>
        <dbReference type="Proteomes" id="UP001642464"/>
    </source>
</evidence>